<dbReference type="PANTHER" id="PTHR22911">
    <property type="entry name" value="ACYL-MALONYL CONDENSING ENZYME-RELATED"/>
    <property type="match status" value="1"/>
</dbReference>
<organism evidence="3 4">
    <name type="scientific">Rhodovulum strictum</name>
    <dbReference type="NCBI Taxonomy" id="58314"/>
    <lineage>
        <taxon>Bacteria</taxon>
        <taxon>Pseudomonadati</taxon>
        <taxon>Pseudomonadota</taxon>
        <taxon>Alphaproteobacteria</taxon>
        <taxon>Rhodobacterales</taxon>
        <taxon>Paracoccaceae</taxon>
        <taxon>Rhodovulum</taxon>
    </lineage>
</organism>
<dbReference type="InterPro" id="IPR000620">
    <property type="entry name" value="EamA_dom"/>
</dbReference>
<feature type="transmembrane region" description="Helical" evidence="1">
    <location>
        <begin position="240"/>
        <end position="260"/>
    </location>
</feature>
<protein>
    <submittedName>
        <fullName evidence="3">EamA family transporter</fullName>
    </submittedName>
</protein>
<dbReference type="RefSeq" id="WP_153749361.1">
    <property type="nucleotide sequence ID" value="NZ_BAAADI010000063.1"/>
</dbReference>
<evidence type="ECO:0000313" key="4">
    <source>
        <dbReference type="Proteomes" id="UP000466730"/>
    </source>
</evidence>
<name>A0A844B6S1_9RHOB</name>
<dbReference type="GO" id="GO:0016020">
    <property type="term" value="C:membrane"/>
    <property type="evidence" value="ECO:0007669"/>
    <property type="project" value="InterPro"/>
</dbReference>
<feature type="transmembrane region" description="Helical" evidence="1">
    <location>
        <begin position="181"/>
        <end position="204"/>
    </location>
</feature>
<keyword evidence="1" id="KW-0812">Transmembrane</keyword>
<feature type="transmembrane region" description="Helical" evidence="1">
    <location>
        <begin position="266"/>
        <end position="284"/>
    </location>
</feature>
<dbReference type="OrthoDB" id="7165334at2"/>
<keyword evidence="1" id="KW-1133">Transmembrane helix</keyword>
<evidence type="ECO:0000256" key="1">
    <source>
        <dbReference type="SAM" id="Phobius"/>
    </source>
</evidence>
<sequence length="298" mass="31371">MAPFSDTLRGAALMMAGMAAFTFNDACMKAVSDSVPFFQAVFLRGCLTVALLLVLSRAMGGLRLRLPARDWRLIGFRTLAEIGAAYFFITALFHAPLANVTAIIQAIPLAVTMGGALFLGERVGWQRWLAILIGFAGVLLIVRPGTEGFTIHSVHALISVGFVAARDLVTRQLSRGVPSMSVAVSAAAGVALFGGIGAAAQGGWTPLPTVALAQLAGASVFIVGGYLFSVMAMRVGEVAVIAPFRYTALLWALALGILLFDERPSALTLAGAGIVVATGLFTFYRERRLARRGAVQRG</sequence>
<feature type="domain" description="EamA" evidence="2">
    <location>
        <begin position="9"/>
        <end position="142"/>
    </location>
</feature>
<dbReference type="Gene3D" id="1.10.3730.20">
    <property type="match status" value="1"/>
</dbReference>
<comment type="caution">
    <text evidence="3">The sequence shown here is derived from an EMBL/GenBank/DDBJ whole genome shotgun (WGS) entry which is preliminary data.</text>
</comment>
<dbReference type="SUPFAM" id="SSF103481">
    <property type="entry name" value="Multidrug resistance efflux transporter EmrE"/>
    <property type="match status" value="2"/>
</dbReference>
<dbReference type="InterPro" id="IPR037185">
    <property type="entry name" value="EmrE-like"/>
</dbReference>
<accession>A0A844B6S1</accession>
<keyword evidence="1" id="KW-0472">Membrane</keyword>
<feature type="transmembrane region" description="Helical" evidence="1">
    <location>
        <begin position="210"/>
        <end position="228"/>
    </location>
</feature>
<feature type="transmembrane region" description="Helical" evidence="1">
    <location>
        <begin position="102"/>
        <end position="120"/>
    </location>
</feature>
<feature type="transmembrane region" description="Helical" evidence="1">
    <location>
        <begin position="149"/>
        <end position="169"/>
    </location>
</feature>
<feature type="transmembrane region" description="Helical" evidence="1">
    <location>
        <begin position="127"/>
        <end position="143"/>
    </location>
</feature>
<dbReference type="Proteomes" id="UP000466730">
    <property type="component" value="Unassembled WGS sequence"/>
</dbReference>
<feature type="domain" description="EamA" evidence="2">
    <location>
        <begin position="156"/>
        <end position="281"/>
    </location>
</feature>
<gene>
    <name evidence="3" type="ORF">GH815_13830</name>
</gene>
<reference evidence="3 4" key="1">
    <citation type="submission" date="2019-11" db="EMBL/GenBank/DDBJ databases">
        <title>Draft Whole-Genome sequence of the marine photosynthetic bacterium Rhodovulum strictum DSM 11289.</title>
        <authorList>
            <person name="Kyndt J.A."/>
            <person name="Meyer T.E."/>
        </authorList>
    </citation>
    <scope>NUCLEOTIDE SEQUENCE [LARGE SCALE GENOMIC DNA]</scope>
    <source>
        <strain evidence="3 4">DSM 11289</strain>
    </source>
</reference>
<evidence type="ECO:0000259" key="2">
    <source>
        <dbReference type="Pfam" id="PF00892"/>
    </source>
</evidence>
<feature type="transmembrane region" description="Helical" evidence="1">
    <location>
        <begin position="76"/>
        <end position="96"/>
    </location>
</feature>
<dbReference type="AlphaFoldDB" id="A0A844B6S1"/>
<dbReference type="EMBL" id="WJPO01000023">
    <property type="protein sequence ID" value="MRH22076.1"/>
    <property type="molecule type" value="Genomic_DNA"/>
</dbReference>
<keyword evidence="4" id="KW-1185">Reference proteome</keyword>
<feature type="transmembrane region" description="Helical" evidence="1">
    <location>
        <begin position="37"/>
        <end position="55"/>
    </location>
</feature>
<dbReference type="PANTHER" id="PTHR22911:SF135">
    <property type="entry name" value="BLR4310 PROTEIN"/>
    <property type="match status" value="1"/>
</dbReference>
<dbReference type="Pfam" id="PF00892">
    <property type="entry name" value="EamA"/>
    <property type="match status" value="2"/>
</dbReference>
<proteinExistence type="predicted"/>
<evidence type="ECO:0000313" key="3">
    <source>
        <dbReference type="EMBL" id="MRH22076.1"/>
    </source>
</evidence>